<dbReference type="AlphaFoldDB" id="J3JY80"/>
<dbReference type="Gene3D" id="3.80.10.10">
    <property type="entry name" value="Ribonuclease Inhibitor"/>
    <property type="match status" value="1"/>
</dbReference>
<accession>J3JY80</accession>
<sequence length="293" mass="34596">MFKLLRGRSQKLIQCAFNQYCCSFSENAKPKDKLPETSPEKPAIRLKSLNQKKRTEVTKEDLVWRTPWHQKNVEYYSTLRTFYTEDNQISLLKWIQQPIDLSPASIKNWYNRLKEQREKILQRYIPDRHSILGPELACAHFIVYRGGAVKFHNDDKWIKAVNGEYSLPNRYRTDMYLQAIDCSNTSLRYEGLDNLRGLQNVEWLSLNGCEHIDDYCMDVITNIFSHSLVYLDIRNIFSISERGLGALYKMNHLKMLYLDDMLKDTRYELTCLLLEELNSALEIKSDVVKFEIE</sequence>
<reference evidence="1" key="1">
    <citation type="journal article" date="2012" name="Insect Biochem. Mol. Biol.">
        <title>Transcriptome and full-length cDNA resources for the mountain pine beetle, Dendroctonus ponderosae Hopkins, a major insect pest of pine forests.</title>
        <authorList>
            <person name="Keeling C.I."/>
            <person name="Henderson H."/>
            <person name="Li M."/>
            <person name="Yuen M."/>
            <person name="Clark E.L."/>
            <person name="Fraser J.D."/>
            <person name="Huber D.P."/>
            <person name="Liao N.Y."/>
            <person name="Roderick Docking T."/>
            <person name="Birol I."/>
            <person name="Chan S.K."/>
            <person name="Taylor G.A."/>
            <person name="Palmquist D."/>
            <person name="Jones S.J."/>
            <person name="Bohlmann J."/>
        </authorList>
    </citation>
    <scope>NUCLEOTIDE SEQUENCE</scope>
    <source>
        <tissue evidence="1">Midgut and adhering fatbody of emerged adults of both sexes 1</tissue>
    </source>
</reference>
<proteinExistence type="evidence at transcript level"/>
<dbReference type="InterPro" id="IPR032675">
    <property type="entry name" value="LRR_dom_sf"/>
</dbReference>
<dbReference type="OrthoDB" id="1708588at2759"/>
<organism evidence="1">
    <name type="scientific">Dendroctonus ponderosae</name>
    <name type="common">Mountain pine beetle</name>
    <dbReference type="NCBI Taxonomy" id="77166"/>
    <lineage>
        <taxon>Eukaryota</taxon>
        <taxon>Metazoa</taxon>
        <taxon>Ecdysozoa</taxon>
        <taxon>Arthropoda</taxon>
        <taxon>Hexapoda</taxon>
        <taxon>Insecta</taxon>
        <taxon>Pterygota</taxon>
        <taxon>Neoptera</taxon>
        <taxon>Endopterygota</taxon>
        <taxon>Coleoptera</taxon>
        <taxon>Polyphaga</taxon>
        <taxon>Cucujiformia</taxon>
        <taxon>Curculionidae</taxon>
        <taxon>Scolytinae</taxon>
        <taxon>Dendroctonus</taxon>
    </lineage>
</organism>
<dbReference type="SUPFAM" id="SSF52047">
    <property type="entry name" value="RNI-like"/>
    <property type="match status" value="1"/>
</dbReference>
<protein>
    <submittedName>
        <fullName evidence="1">Uncharacterized protein</fullName>
    </submittedName>
</protein>
<evidence type="ECO:0000313" key="1">
    <source>
        <dbReference type="EMBL" id="AEE63165.1"/>
    </source>
</evidence>
<dbReference type="EMBL" id="BT128204">
    <property type="protein sequence ID" value="AEE63165.1"/>
    <property type="molecule type" value="mRNA"/>
</dbReference>
<name>J3JY80_DENPD</name>